<organism evidence="1 2">
    <name type="scientific">Geitlerinema calcuttense NRMC-F 0142</name>
    <dbReference type="NCBI Taxonomy" id="2922238"/>
    <lineage>
        <taxon>Bacteria</taxon>
        <taxon>Bacillati</taxon>
        <taxon>Cyanobacteriota</taxon>
        <taxon>Cyanophyceae</taxon>
        <taxon>Geitlerinematales</taxon>
        <taxon>Geitlerinemataceae</taxon>
        <taxon>Geitlerinema</taxon>
    </lineage>
</organism>
<dbReference type="Proteomes" id="UP001230986">
    <property type="component" value="Unassembled WGS sequence"/>
</dbReference>
<dbReference type="PANTHER" id="PTHR47396:SF1">
    <property type="entry name" value="ATP-DEPENDENT HELICASE IRC3-RELATED"/>
    <property type="match status" value="1"/>
</dbReference>
<protein>
    <recommendedName>
        <fullName evidence="3">Type III restriction endonuclease subunit R</fullName>
    </recommendedName>
</protein>
<dbReference type="InterPro" id="IPR027417">
    <property type="entry name" value="P-loop_NTPase"/>
</dbReference>
<dbReference type="InterPro" id="IPR050742">
    <property type="entry name" value="Helicase_Restrict-Modif_Enz"/>
</dbReference>
<comment type="caution">
    <text evidence="1">The sequence shown here is derived from an EMBL/GenBank/DDBJ whole genome shotgun (WGS) entry which is preliminary data.</text>
</comment>
<dbReference type="Gene3D" id="3.40.50.300">
    <property type="entry name" value="P-loop containing nucleotide triphosphate hydrolases"/>
    <property type="match status" value="1"/>
</dbReference>
<reference evidence="1 2" key="1">
    <citation type="submission" date="2023-06" db="EMBL/GenBank/DDBJ databases">
        <title>Whole genome sequence of Oscillatoria calcuttensis NRMC-F 0142.</title>
        <authorList>
            <person name="Shakena Fathima T."/>
            <person name="Muralitharan G."/>
            <person name="Thajuddin N."/>
        </authorList>
    </citation>
    <scope>NUCLEOTIDE SEQUENCE [LARGE SCALE GENOMIC DNA]</scope>
    <source>
        <strain evidence="1 2">NRMC-F 0142</strain>
    </source>
</reference>
<evidence type="ECO:0000313" key="1">
    <source>
        <dbReference type="EMBL" id="MDL5057880.1"/>
    </source>
</evidence>
<evidence type="ECO:0008006" key="3">
    <source>
        <dbReference type="Google" id="ProtNLM"/>
    </source>
</evidence>
<gene>
    <name evidence="1" type="ORF">QQ055_10510</name>
</gene>
<proteinExistence type="predicted"/>
<evidence type="ECO:0000313" key="2">
    <source>
        <dbReference type="Proteomes" id="UP001230986"/>
    </source>
</evidence>
<dbReference type="EMBL" id="JASVEJ010000040">
    <property type="protein sequence ID" value="MDL5057880.1"/>
    <property type="molecule type" value="Genomic_DNA"/>
</dbReference>
<sequence length="650" mass="72769">MDRIQKNRGINLCVDLSATPYFLGRVGQQTNRPFPWVVSDFSLMDAIESGLVKIPQLAVRDTSGAEIPGYFNIWRWIMQPGRLTPAERGGKHATPKPEAVLKWAHTPIGMLAGLWEAEWELWKKRGESRPPVFIIVCKNTAMANVVYEWLANDKCPSGIPSAKLPGFRNAPEQVNTIVVHSKVVHETDTGESKGDESRWMRLTLDTVGKTSWPKDMQGIDIFPEGFVDLANKLGRPLHPPGRDVRCIVSVAMLTEGWDCNTVTHIIGMRPFGSQLLCEQVVGRGLRRASYEIDEATGLMGEEVAKVFGVPFEVVPFKANSSAPPPEPVKRHHVHSIPQRKHLEIKFPRVEGYTQSVRNRICVDWKNVPSLILKPDQIPPEVQVKGLNQTNKGRLSLMGPGPEVKVSLTERRAGLRVQELVFDVAKALTKDFIEHRGCAVPSHELFPQMVGIVNKYIHEEVAVQLPADLRDLHFAPYYGWLVEVLLECIRPDSLSGEAPEIPRYESSRGPGTTNEVDFWTSREVREVSKSHLNYVVADTKVWEQSAAYFIDTHPAVDAFAKNAGMGFAIPYLHNGQMHDYIPDFIIRLKGEKPICLILETKGYDPLEEVKTAAARRWVAAVNAEASFGVWNYCVVKNPSEIPACLIEYGDS</sequence>
<keyword evidence="2" id="KW-1185">Reference proteome</keyword>
<name>A0ABT7M0U4_9CYAN</name>
<accession>A0ABT7M0U4</accession>
<dbReference type="PANTHER" id="PTHR47396">
    <property type="entry name" value="TYPE I RESTRICTION ENZYME ECOKI R PROTEIN"/>
    <property type="match status" value="1"/>
</dbReference>